<dbReference type="AlphaFoldDB" id="A0A4U7BIP3"/>
<comment type="caution">
    <text evidence="2">The sequence shown here is derived from an EMBL/GenBank/DDBJ whole genome shotgun (WGS) entry which is preliminary data.</text>
</comment>
<dbReference type="Pfam" id="PF13116">
    <property type="entry name" value="YhdP"/>
    <property type="match status" value="2"/>
</dbReference>
<feature type="domain" description="YhdP central" evidence="1">
    <location>
        <begin position="241"/>
        <end position="426"/>
    </location>
</feature>
<keyword evidence="3" id="KW-1185">Reference proteome</keyword>
<reference evidence="2 3" key="1">
    <citation type="submission" date="2018-05" db="EMBL/GenBank/DDBJ databases">
        <title>Novel Campyloabacter and Helicobacter Species and Strains.</title>
        <authorList>
            <person name="Mannion A.J."/>
            <person name="Shen Z."/>
            <person name="Fox J.G."/>
        </authorList>
    </citation>
    <scope>NUCLEOTIDE SEQUENCE [LARGE SCALE GENOMIC DNA]</scope>
    <source>
        <strain evidence="3">MIT17-670</strain>
    </source>
</reference>
<dbReference type="EMBL" id="NXMA01000010">
    <property type="protein sequence ID" value="TKX31369.1"/>
    <property type="molecule type" value="Genomic_DNA"/>
</dbReference>
<accession>A0A4U7BIP3</accession>
<dbReference type="Proteomes" id="UP000310353">
    <property type="component" value="Unassembled WGS sequence"/>
</dbReference>
<protein>
    <recommendedName>
        <fullName evidence="1">YhdP central domain-containing protein</fullName>
    </recommendedName>
</protein>
<evidence type="ECO:0000259" key="1">
    <source>
        <dbReference type="Pfam" id="PF13116"/>
    </source>
</evidence>
<organism evidence="2 3">
    <name type="scientific">Campylobacter aviculae</name>
    <dbReference type="NCBI Taxonomy" id="2510190"/>
    <lineage>
        <taxon>Bacteria</taxon>
        <taxon>Pseudomonadati</taxon>
        <taxon>Campylobacterota</taxon>
        <taxon>Epsilonproteobacteria</taxon>
        <taxon>Campylobacterales</taxon>
        <taxon>Campylobacteraceae</taxon>
        <taxon>Campylobacter</taxon>
    </lineage>
</organism>
<name>A0A4U7BIP3_9BACT</name>
<evidence type="ECO:0000313" key="3">
    <source>
        <dbReference type="Proteomes" id="UP000310353"/>
    </source>
</evidence>
<proteinExistence type="predicted"/>
<sequence>MKKKILYTLAVLFILLSIIFILFKNGFSISNVQFNFLKLEQLYIKLDKKLIFRAKNIIINTKESSHDEVNFASKDLLSIVKNLKYFCAFFEEIDIRNLNVKNNHIRVLFKDNEFFMDNDLLFIKLALLEQDKTINAGIKKLLIKDYNLSINGNLSINTKSEFYYFNGVAKSDLIDFNASLSYKNKKLAYKIEEVDIKDFIGISSKIKRKVALPKDIDLWVTRNAVGDFYHLDFIQGFIDFAKNNYYFDNISALGYVDNVKVRFDNNMNAIEIPRLDLNLSKQKLDLQFKQALYNGADLSQSKIYLYDLFDKRKSGIYLNIKSDNLKFDDKLAKALKNYHFNLPFYQKSGKIKGNLELKINFDEKVRNVYNGIFFLENTNLSLADFNISKALIKLNQNDLSIENANIENDFLQANFNGKIDLENKQGNFDTQISRLHFDQNDFLDIRNQNLVINLDYAKSLINIPDWNLIMNFKEGLEVNIGNPDIFIPYSAMLKKIGFNGSKSIYYKSLDFKDFNIQINDARFEQSLFVNGKTPYKSDSFSIVKQKDIININTQSDLISAVITPLKKEIQVKNLTYVYKKDTNSSDSIFNISKNNQNITFGGANCALILEDLNKTLAFDKIEVNLKSNILDARAFRGNTSLSFYYSPSDLKFFVKNIDDRYLNEFLQKQAVQDGVFNLSIVGSGMDYFDGEFDFKNTFIKDLKGVNQLISFIDTVPSLLMFKVPTFNQKGLNFQDGKIIFNRKKDLLSFSAIKMNGDSMDIYGLGSANLRLNTIDLELELQTLKSASEAISKVPILNYVILGKNQQISTNIKVDGKLDDPSFHTQILTDTLKTPFNLIKNIIQLPTNLFN</sequence>
<gene>
    <name evidence="2" type="ORF">CQA76_06205</name>
</gene>
<dbReference type="InterPro" id="IPR025263">
    <property type="entry name" value="YhdP_central"/>
</dbReference>
<dbReference type="RefSeq" id="WP_137622553.1">
    <property type="nucleotide sequence ID" value="NZ_NXMA01000010.1"/>
</dbReference>
<evidence type="ECO:0000313" key="2">
    <source>
        <dbReference type="EMBL" id="TKX31369.1"/>
    </source>
</evidence>
<feature type="domain" description="YhdP central" evidence="1">
    <location>
        <begin position="597"/>
        <end position="821"/>
    </location>
</feature>
<dbReference type="OrthoDB" id="5332226at2"/>